<dbReference type="AlphaFoldDB" id="A0A7W6BM85"/>
<name>A0A7W6BM85_9SPHN</name>
<evidence type="ECO:0000313" key="2">
    <source>
        <dbReference type="EMBL" id="MBB3924324.1"/>
    </source>
</evidence>
<gene>
    <name evidence="2" type="ORF">GGR43_000018</name>
</gene>
<sequence length="370" mass="39929">MTGQPPAPPLRIAIATDAWEPQVNGVVRTLRMTVAQLEARGHAVGLVTPDRFLTVPMPGYREIRLAVAPRAAARRLLDRFAPDVVHIVTEGPIGWAARRWCIDRDIAFTTAFHTRFPDYAAVRTGLSADWFWPLMRRFHRPSSAVFVSTPRLRDELAGRGIGPARLWSRGIDTGLFRPDGPVDMRLARLPRPILLSVGRVAAEKNLDAFLGLDLPGSKLVVGDGPALAGLKQRYPQAVFTGALAGEALAAVYRAADLFVFPSLTDTFGLVMIEALACGLPVAAFPVPGPLDIIGPAGRGPEGDLPAPVGRLDEDLGAAIAAALPFDRAAAARYGCGFRWDACTDQFEDGLRHAMRAVEESVLPRPQRMAS</sequence>
<accession>A0A7W6BM85</accession>
<keyword evidence="3" id="KW-1185">Reference proteome</keyword>
<dbReference type="PANTHER" id="PTHR45947">
    <property type="entry name" value="SULFOQUINOVOSYL TRANSFERASE SQD2"/>
    <property type="match status" value="1"/>
</dbReference>
<proteinExistence type="predicted"/>
<feature type="domain" description="Glycosyltransferase subfamily 4-like N-terminal" evidence="1">
    <location>
        <begin position="23"/>
        <end position="173"/>
    </location>
</feature>
<dbReference type="CDD" id="cd03814">
    <property type="entry name" value="GT4-like"/>
    <property type="match status" value="1"/>
</dbReference>
<dbReference type="Gene3D" id="3.40.50.2000">
    <property type="entry name" value="Glycogen Phosphorylase B"/>
    <property type="match status" value="2"/>
</dbReference>
<protein>
    <submittedName>
        <fullName evidence="2">Glycosyltransferase involved in cell wall biosynthesis</fullName>
    </submittedName>
</protein>
<dbReference type="GO" id="GO:0016757">
    <property type="term" value="F:glycosyltransferase activity"/>
    <property type="evidence" value="ECO:0007669"/>
    <property type="project" value="TreeGrafter"/>
</dbReference>
<keyword evidence="2" id="KW-0808">Transferase</keyword>
<comment type="caution">
    <text evidence="2">The sequence shown here is derived from an EMBL/GenBank/DDBJ whole genome shotgun (WGS) entry which is preliminary data.</text>
</comment>
<dbReference type="Pfam" id="PF13439">
    <property type="entry name" value="Glyco_transf_4"/>
    <property type="match status" value="1"/>
</dbReference>
<dbReference type="EMBL" id="JACIDT010000001">
    <property type="protein sequence ID" value="MBB3924324.1"/>
    <property type="molecule type" value="Genomic_DNA"/>
</dbReference>
<organism evidence="2 3">
    <name type="scientific">Sphingobium jiangsuense</name>
    <dbReference type="NCBI Taxonomy" id="870476"/>
    <lineage>
        <taxon>Bacteria</taxon>
        <taxon>Pseudomonadati</taxon>
        <taxon>Pseudomonadota</taxon>
        <taxon>Alphaproteobacteria</taxon>
        <taxon>Sphingomonadales</taxon>
        <taxon>Sphingomonadaceae</taxon>
        <taxon>Sphingobium</taxon>
    </lineage>
</organism>
<dbReference type="InterPro" id="IPR028098">
    <property type="entry name" value="Glyco_trans_4-like_N"/>
</dbReference>
<dbReference type="Pfam" id="PF13692">
    <property type="entry name" value="Glyco_trans_1_4"/>
    <property type="match status" value="1"/>
</dbReference>
<dbReference type="InterPro" id="IPR050194">
    <property type="entry name" value="Glycosyltransferase_grp1"/>
</dbReference>
<dbReference type="Proteomes" id="UP000571950">
    <property type="component" value="Unassembled WGS sequence"/>
</dbReference>
<dbReference type="PANTHER" id="PTHR45947:SF3">
    <property type="entry name" value="SULFOQUINOVOSYL TRANSFERASE SQD2"/>
    <property type="match status" value="1"/>
</dbReference>
<evidence type="ECO:0000259" key="1">
    <source>
        <dbReference type="Pfam" id="PF13439"/>
    </source>
</evidence>
<dbReference type="SUPFAM" id="SSF53756">
    <property type="entry name" value="UDP-Glycosyltransferase/glycogen phosphorylase"/>
    <property type="match status" value="1"/>
</dbReference>
<evidence type="ECO:0000313" key="3">
    <source>
        <dbReference type="Proteomes" id="UP000571950"/>
    </source>
</evidence>
<reference evidence="2 3" key="1">
    <citation type="submission" date="2020-08" db="EMBL/GenBank/DDBJ databases">
        <title>Genomic Encyclopedia of Type Strains, Phase IV (KMG-IV): sequencing the most valuable type-strain genomes for metagenomic binning, comparative biology and taxonomic classification.</title>
        <authorList>
            <person name="Goeker M."/>
        </authorList>
    </citation>
    <scope>NUCLEOTIDE SEQUENCE [LARGE SCALE GENOMIC DNA]</scope>
    <source>
        <strain evidence="2 3">DSM 26189</strain>
    </source>
</reference>